<dbReference type="EMBL" id="CAJNOR010002857">
    <property type="protein sequence ID" value="CAF1349317.1"/>
    <property type="molecule type" value="Genomic_DNA"/>
</dbReference>
<dbReference type="InterPro" id="IPR007889">
    <property type="entry name" value="HTH_Psq"/>
</dbReference>
<dbReference type="InterPro" id="IPR050863">
    <property type="entry name" value="CenT-Element_Derived"/>
</dbReference>
<comment type="subcellular location">
    <subcellularLocation>
        <location evidence="1">Nucleus</location>
    </subcellularLocation>
</comment>
<sequence length="559" mass="64408">MEKDHLLPLPPSSIESTDDESDFAVDSDDEIIENVIQMLDNVMDITNLTDESQDEAEEQSPIGLSKSSISDPAPVVSQPKNSSVGNDKSFQNASSKRRSWTVKEKLIAIKYFKQCKNISEVCRHRHCDRKQLRQWLKNEAQLVLLMKENNGKNLKRMKGRGAKIRYQELDRQLIQWFKSKRTKTNDEQSNEPIEIKKERITFKNLVRQGEKISVSLKIQPYPSQKWFRRFMKRHRLSLQKPKRQQKISLVEAHCRATEFLTFVRKSASRVLNIGVLGSFPDRDICNMDESPLALFGDQSKASINYMNTPNEVEGCLDNKRFCTLVLTVFGEDNRVAPVLIFKGKGQVFEREKKYYDKDIKVYFSPTAYMNSSIMKSYSEYWFSKTRDGRPKMIVTDSCKSHLTEEVKNSFKRNGVVLGIIPGGITQYIQVLDVFVFSVYKTHYCDAAEEWIEVNGPRSSIKLSSSQQRILCTRLASTAWKRTLGSVNFSQSFRDLGYTWNDKSIVTIKSLPGYSFDPESIDSEEYVENASSLIEKVDEIIDMQPIKALKQGTLLSFWKK</sequence>
<feature type="compositionally biased region" description="Polar residues" evidence="4">
    <location>
        <begin position="78"/>
        <end position="94"/>
    </location>
</feature>
<dbReference type="InterPro" id="IPR004875">
    <property type="entry name" value="DDE_SF_endonuclease_dom"/>
</dbReference>
<feature type="domain" description="HTH CENPB-type" evidence="5">
    <location>
        <begin position="157"/>
        <end position="240"/>
    </location>
</feature>
<evidence type="ECO:0000256" key="3">
    <source>
        <dbReference type="ARBA" id="ARBA00023242"/>
    </source>
</evidence>
<dbReference type="Pfam" id="PF04218">
    <property type="entry name" value="CENP-B_N"/>
    <property type="match status" value="1"/>
</dbReference>
<keyword evidence="3" id="KW-0539">Nucleus</keyword>
<proteinExistence type="predicted"/>
<keyword evidence="2" id="KW-0238">DNA-binding</keyword>
<dbReference type="PANTHER" id="PTHR19303">
    <property type="entry name" value="TRANSPOSON"/>
    <property type="match status" value="1"/>
</dbReference>
<dbReference type="InterPro" id="IPR006600">
    <property type="entry name" value="HTH_CenpB_DNA-bd_dom"/>
</dbReference>
<evidence type="ECO:0000256" key="4">
    <source>
        <dbReference type="SAM" id="MobiDB-lite"/>
    </source>
</evidence>
<organism evidence="6 7">
    <name type="scientific">Adineta ricciae</name>
    <name type="common">Rotifer</name>
    <dbReference type="NCBI Taxonomy" id="249248"/>
    <lineage>
        <taxon>Eukaryota</taxon>
        <taxon>Metazoa</taxon>
        <taxon>Spiralia</taxon>
        <taxon>Gnathifera</taxon>
        <taxon>Rotifera</taxon>
        <taxon>Eurotatoria</taxon>
        <taxon>Bdelloidea</taxon>
        <taxon>Adinetida</taxon>
        <taxon>Adinetidae</taxon>
        <taxon>Adineta</taxon>
    </lineage>
</organism>
<feature type="region of interest" description="Disordered" evidence="4">
    <location>
        <begin position="51"/>
        <end position="96"/>
    </location>
</feature>
<feature type="region of interest" description="Disordered" evidence="4">
    <location>
        <begin position="1"/>
        <end position="22"/>
    </location>
</feature>
<evidence type="ECO:0000256" key="2">
    <source>
        <dbReference type="ARBA" id="ARBA00023125"/>
    </source>
</evidence>
<gene>
    <name evidence="6" type="ORF">XAT740_LOCUS31395</name>
</gene>
<dbReference type="Gene3D" id="1.10.10.60">
    <property type="entry name" value="Homeodomain-like"/>
    <property type="match status" value="1"/>
</dbReference>
<evidence type="ECO:0000313" key="6">
    <source>
        <dbReference type="EMBL" id="CAF1349317.1"/>
    </source>
</evidence>
<keyword evidence="7" id="KW-1185">Reference proteome</keyword>
<dbReference type="GO" id="GO:0005634">
    <property type="term" value="C:nucleus"/>
    <property type="evidence" value="ECO:0007669"/>
    <property type="project" value="UniProtKB-SubCell"/>
</dbReference>
<dbReference type="Proteomes" id="UP000663828">
    <property type="component" value="Unassembled WGS sequence"/>
</dbReference>
<protein>
    <recommendedName>
        <fullName evidence="5">HTH CENPB-type domain-containing protein</fullName>
    </recommendedName>
</protein>
<accession>A0A815H4Z1</accession>
<evidence type="ECO:0000259" key="5">
    <source>
        <dbReference type="PROSITE" id="PS51253"/>
    </source>
</evidence>
<comment type="caution">
    <text evidence="6">The sequence shown here is derived from an EMBL/GenBank/DDBJ whole genome shotgun (WGS) entry which is preliminary data.</text>
</comment>
<evidence type="ECO:0000313" key="7">
    <source>
        <dbReference type="Proteomes" id="UP000663828"/>
    </source>
</evidence>
<dbReference type="GO" id="GO:0003677">
    <property type="term" value="F:DNA binding"/>
    <property type="evidence" value="ECO:0007669"/>
    <property type="project" value="UniProtKB-KW"/>
</dbReference>
<evidence type="ECO:0000256" key="1">
    <source>
        <dbReference type="ARBA" id="ARBA00004123"/>
    </source>
</evidence>
<reference evidence="6" key="1">
    <citation type="submission" date="2021-02" db="EMBL/GenBank/DDBJ databases">
        <authorList>
            <person name="Nowell W R."/>
        </authorList>
    </citation>
    <scope>NUCLEOTIDE SEQUENCE</scope>
</reference>
<dbReference type="PROSITE" id="PS51253">
    <property type="entry name" value="HTH_CENPB"/>
    <property type="match status" value="1"/>
</dbReference>
<name>A0A815H4Z1_ADIRI</name>
<dbReference type="AlphaFoldDB" id="A0A815H4Z1"/>
<dbReference type="Pfam" id="PF03184">
    <property type="entry name" value="DDE_1"/>
    <property type="match status" value="1"/>
</dbReference>